<sequence>MRLKSLTNLNTLLLVAVCIALGATLWWSQRALERPYQLMERYLSLSQQFQQQVARNTLDYLDSGDALRHSSALQAIDDLAPALAALPAQLAEGLRQSLAELREFGAGELLAAGKLAGDPQGLLIQAEREMAGALEQLAQYADSADAGAAQAYRRPLFDAAQHLGRLAQARNKLVSSGRGELLDDVERELTALTRQTEALDALPLLGVAENSQSASDGFAALLGLDTDNDSSQAEDRGIALKRDLAGLLGRYPAELKRTQALVERRGQLLESTRQRLDTVQQALGALEPLVRAEHGRIQAEVRLIQGLMIGLILLIALTIDRIQRRLTRLLERLVPALSAWAEGDFGGDIQLDTRTRELCDIEASLNRLRAYLVELVGTIREHAEQVAGSSRTLADLSGGLHAGAERQAGDTGQIRDALGELETTIQQVAGDASQAAAASRDADRALGQGQQVIGQSLSGLHALVGEVQGNAQAIERLATETATIGDVLTVIRGVAEQTNLLALNAAIEAARAGEAGRGFAVVADEVRSLSQRTSSATAEIQELIGRLQLAARQSVDAMRSQVEHAETTASQAEAADGALDEIVTAIRTIASMAERIAAATAQQSGAVSEIRGHSERIHQLGGDNLRRIGAGRDQGEQLLRLGEQLHTAVQAFRL</sequence>
<evidence type="ECO:0000256" key="8">
    <source>
        <dbReference type="ARBA" id="ARBA00029447"/>
    </source>
</evidence>
<evidence type="ECO:0000313" key="12">
    <source>
        <dbReference type="EMBL" id="UTW09400.1"/>
    </source>
</evidence>
<keyword evidence="2" id="KW-1003">Cell membrane</keyword>
<dbReference type="SUPFAM" id="SSF58104">
    <property type="entry name" value="Methyl-accepting chemotaxis protein (MCP) signaling domain"/>
    <property type="match status" value="1"/>
</dbReference>
<dbReference type="InterPro" id="IPR003660">
    <property type="entry name" value="HAMP_dom"/>
</dbReference>
<dbReference type="InterPro" id="IPR004090">
    <property type="entry name" value="Chemotax_Me-accpt_rcpt"/>
</dbReference>
<dbReference type="Proteomes" id="UP001059672">
    <property type="component" value="Chromosome"/>
</dbReference>
<evidence type="ECO:0000256" key="2">
    <source>
        <dbReference type="ARBA" id="ARBA00022475"/>
    </source>
</evidence>
<evidence type="ECO:0000256" key="4">
    <source>
        <dbReference type="ARBA" id="ARBA00022692"/>
    </source>
</evidence>
<evidence type="ECO:0000256" key="6">
    <source>
        <dbReference type="ARBA" id="ARBA00023136"/>
    </source>
</evidence>
<dbReference type="PANTHER" id="PTHR32089:SF119">
    <property type="entry name" value="METHYL-ACCEPTING CHEMOTAXIS PROTEIN CTPL"/>
    <property type="match status" value="1"/>
</dbReference>
<evidence type="ECO:0000256" key="1">
    <source>
        <dbReference type="ARBA" id="ARBA00004651"/>
    </source>
</evidence>
<keyword evidence="13" id="KW-1185">Reference proteome</keyword>
<dbReference type="Pfam" id="PF00015">
    <property type="entry name" value="MCPsignal"/>
    <property type="match status" value="1"/>
</dbReference>
<gene>
    <name evidence="12" type="ORF">KDW96_08910</name>
</gene>
<evidence type="ECO:0000259" key="10">
    <source>
        <dbReference type="PROSITE" id="PS50111"/>
    </source>
</evidence>
<dbReference type="InterPro" id="IPR004089">
    <property type="entry name" value="MCPsignal_dom"/>
</dbReference>
<keyword evidence="5" id="KW-1133">Transmembrane helix</keyword>
<dbReference type="PROSITE" id="PS50111">
    <property type="entry name" value="CHEMOTAXIS_TRANSDUC_2"/>
    <property type="match status" value="1"/>
</dbReference>
<organism evidence="12 13">
    <name type="scientific">Pseudomonas benzenivorans</name>
    <dbReference type="NCBI Taxonomy" id="556533"/>
    <lineage>
        <taxon>Bacteria</taxon>
        <taxon>Pseudomonadati</taxon>
        <taxon>Pseudomonadota</taxon>
        <taxon>Gammaproteobacteria</taxon>
        <taxon>Pseudomonadales</taxon>
        <taxon>Pseudomonadaceae</taxon>
        <taxon>Pseudomonas</taxon>
    </lineage>
</organism>
<proteinExistence type="inferred from homology"/>
<feature type="domain" description="Methyl-accepting transducer" evidence="10">
    <location>
        <begin position="382"/>
        <end position="618"/>
    </location>
</feature>
<dbReference type="EMBL" id="CP073346">
    <property type="protein sequence ID" value="UTW09400.1"/>
    <property type="molecule type" value="Genomic_DNA"/>
</dbReference>
<comment type="similarity">
    <text evidence="8">Belongs to the methyl-accepting chemotaxis (MCP) protein family.</text>
</comment>
<keyword evidence="3" id="KW-0488">Methylation</keyword>
<reference evidence="12" key="1">
    <citation type="submission" date="2021-04" db="EMBL/GenBank/DDBJ databases">
        <title>Oceanospirillales bacteria with DddD are important DMSP degraders in coastal seawater.</title>
        <authorList>
            <person name="Liu J."/>
        </authorList>
    </citation>
    <scope>NUCLEOTIDE SEQUENCE</scope>
    <source>
        <strain evidence="12">D13-4</strain>
    </source>
</reference>
<evidence type="ECO:0000259" key="11">
    <source>
        <dbReference type="PROSITE" id="PS50885"/>
    </source>
</evidence>
<dbReference type="PANTHER" id="PTHR32089">
    <property type="entry name" value="METHYL-ACCEPTING CHEMOTAXIS PROTEIN MCPB"/>
    <property type="match status" value="1"/>
</dbReference>
<dbReference type="SMART" id="SM00283">
    <property type="entry name" value="MA"/>
    <property type="match status" value="1"/>
</dbReference>
<dbReference type="PROSITE" id="PS50885">
    <property type="entry name" value="HAMP"/>
    <property type="match status" value="1"/>
</dbReference>
<keyword evidence="7 9" id="KW-0807">Transducer</keyword>
<comment type="subcellular location">
    <subcellularLocation>
        <location evidence="1">Cell membrane</location>
        <topology evidence="1">Multi-pass membrane protein</topology>
    </subcellularLocation>
</comment>
<evidence type="ECO:0000256" key="9">
    <source>
        <dbReference type="PROSITE-ProRule" id="PRU00284"/>
    </source>
</evidence>
<dbReference type="PRINTS" id="PR00260">
    <property type="entry name" value="CHEMTRNSDUCR"/>
</dbReference>
<protein>
    <submittedName>
        <fullName evidence="12">Methyl-accepting chemotaxis protein</fullName>
    </submittedName>
</protein>
<evidence type="ECO:0000256" key="3">
    <source>
        <dbReference type="ARBA" id="ARBA00022481"/>
    </source>
</evidence>
<keyword evidence="6" id="KW-0472">Membrane</keyword>
<name>A0ABY5HAU6_9PSED</name>
<accession>A0ABY5HAU6</accession>
<evidence type="ECO:0000256" key="5">
    <source>
        <dbReference type="ARBA" id="ARBA00022989"/>
    </source>
</evidence>
<evidence type="ECO:0000313" key="13">
    <source>
        <dbReference type="Proteomes" id="UP001059672"/>
    </source>
</evidence>
<evidence type="ECO:0000256" key="7">
    <source>
        <dbReference type="ARBA" id="ARBA00023224"/>
    </source>
</evidence>
<dbReference type="Gene3D" id="1.10.287.950">
    <property type="entry name" value="Methyl-accepting chemotaxis protein"/>
    <property type="match status" value="1"/>
</dbReference>
<dbReference type="CDD" id="cd11386">
    <property type="entry name" value="MCP_signal"/>
    <property type="match status" value="1"/>
</dbReference>
<keyword evidence="4" id="KW-0812">Transmembrane</keyword>
<feature type="domain" description="HAMP" evidence="11">
    <location>
        <begin position="324"/>
        <end position="377"/>
    </location>
</feature>